<organism evidence="1 2">
    <name type="scientific">Rhodonia placenta</name>
    <dbReference type="NCBI Taxonomy" id="104341"/>
    <lineage>
        <taxon>Eukaryota</taxon>
        <taxon>Fungi</taxon>
        <taxon>Dikarya</taxon>
        <taxon>Basidiomycota</taxon>
        <taxon>Agaricomycotina</taxon>
        <taxon>Agaricomycetes</taxon>
        <taxon>Polyporales</taxon>
        <taxon>Adustoporiaceae</taxon>
        <taxon>Rhodonia</taxon>
    </lineage>
</organism>
<reference evidence="1" key="2">
    <citation type="journal article" name="Front. Microbiol.">
        <title>Degradative Capacity of Two Strains of Rhodonia placenta: From Phenotype to Genotype.</title>
        <authorList>
            <person name="Kolle M."/>
            <person name="Horta M.A.C."/>
            <person name="Nowrousian M."/>
            <person name="Ohm R.A."/>
            <person name="Benz J.P."/>
            <person name="Pilgard A."/>
        </authorList>
    </citation>
    <scope>NUCLEOTIDE SEQUENCE</scope>
    <source>
        <strain evidence="1">FPRL280</strain>
    </source>
</reference>
<gene>
    <name evidence="1" type="ORF">IEO21_07901</name>
</gene>
<dbReference type="Proteomes" id="UP000639403">
    <property type="component" value="Unassembled WGS sequence"/>
</dbReference>
<accession>A0A8H7TZW3</accession>
<proteinExistence type="predicted"/>
<dbReference type="EMBL" id="JADOXO010000244">
    <property type="protein sequence ID" value="KAF9808288.1"/>
    <property type="molecule type" value="Genomic_DNA"/>
</dbReference>
<evidence type="ECO:0000313" key="2">
    <source>
        <dbReference type="Proteomes" id="UP000639403"/>
    </source>
</evidence>
<dbReference type="AlphaFoldDB" id="A0A8H7TZW3"/>
<evidence type="ECO:0000313" key="1">
    <source>
        <dbReference type="EMBL" id="KAF9808288.1"/>
    </source>
</evidence>
<reference evidence="1" key="1">
    <citation type="submission" date="2020-11" db="EMBL/GenBank/DDBJ databases">
        <authorList>
            <person name="Koelle M."/>
            <person name="Horta M.A.C."/>
            <person name="Nowrousian M."/>
            <person name="Ohm R.A."/>
            <person name="Benz P."/>
            <person name="Pilgard A."/>
        </authorList>
    </citation>
    <scope>NUCLEOTIDE SEQUENCE</scope>
    <source>
        <strain evidence="1">FPRL280</strain>
    </source>
</reference>
<comment type="caution">
    <text evidence="1">The sequence shown here is derived from an EMBL/GenBank/DDBJ whole genome shotgun (WGS) entry which is preliminary data.</text>
</comment>
<sequence>MAGKTSCQCSPVDVVVLCFGKGRVSAPVNTVAIYPHCDIENSCGILVIEYRAQWPTFHTSTVVVLARVMIYDKQVSIYWLLPFQISVHGTEPTHIIGMKPPIVLERIGTPIAFDEERLSEHPKLECLHPSKRLVRWISNLRTGNKSPVRDVMRFADIMD</sequence>
<name>A0A8H7TZW3_9APHY</name>
<protein>
    <submittedName>
        <fullName evidence="1">Uncharacterized protein</fullName>
    </submittedName>
</protein>